<dbReference type="InterPro" id="IPR000477">
    <property type="entry name" value="RT_dom"/>
</dbReference>
<keyword evidence="6" id="KW-1185">Reference proteome</keyword>
<dbReference type="GO" id="GO:0030154">
    <property type="term" value="P:cell differentiation"/>
    <property type="evidence" value="ECO:0000318"/>
    <property type="project" value="GO_Central"/>
</dbReference>
<name>A0A2A6CGA2_PRIPA</name>
<comment type="subcellular location">
    <subcellularLocation>
        <location evidence="3">Nucleus</location>
    </subcellularLocation>
</comment>
<dbReference type="Gene3D" id="3.30.70.270">
    <property type="match status" value="1"/>
</dbReference>
<proteinExistence type="inferred from homology"/>
<dbReference type="SUPFAM" id="SSF46785">
    <property type="entry name" value="Winged helix' DNA-binding domain"/>
    <property type="match status" value="1"/>
</dbReference>
<evidence type="ECO:0000256" key="3">
    <source>
        <dbReference type="RuleBase" id="RU004019"/>
    </source>
</evidence>
<dbReference type="Pfam" id="PF00078">
    <property type="entry name" value="RVT_1"/>
    <property type="match status" value="1"/>
</dbReference>
<dbReference type="InterPro" id="IPR000418">
    <property type="entry name" value="Ets_dom"/>
</dbReference>
<dbReference type="InterPro" id="IPR043502">
    <property type="entry name" value="DNA/RNA_pol_sf"/>
</dbReference>
<evidence type="ECO:0000256" key="1">
    <source>
        <dbReference type="ARBA" id="ARBA00005562"/>
    </source>
</evidence>
<comment type="similarity">
    <text evidence="1 3">Belongs to the ETS family.</text>
</comment>
<dbReference type="GO" id="GO:0043565">
    <property type="term" value="F:sequence-specific DNA binding"/>
    <property type="evidence" value="ECO:0007669"/>
    <property type="project" value="InterPro"/>
</dbReference>
<dbReference type="InterPro" id="IPR036390">
    <property type="entry name" value="WH_DNA-bd_sf"/>
</dbReference>
<dbReference type="GO" id="GO:0000981">
    <property type="term" value="F:DNA-binding transcription factor activity, RNA polymerase II-specific"/>
    <property type="evidence" value="ECO:0000318"/>
    <property type="project" value="GO_Central"/>
</dbReference>
<dbReference type="AlphaFoldDB" id="A0A2A6CGA2"/>
<dbReference type="FunFam" id="1.10.10.10:FF:000880">
    <property type="entry name" value="Uncharacterized protein"/>
    <property type="match status" value="1"/>
</dbReference>
<keyword evidence="3" id="KW-0539">Nucleus</keyword>
<evidence type="ECO:0000313" key="5">
    <source>
        <dbReference type="EnsemblMetazoa" id="PPA39229.1"/>
    </source>
</evidence>
<feature type="compositionally biased region" description="Polar residues" evidence="4">
    <location>
        <begin position="44"/>
        <end position="63"/>
    </location>
</feature>
<reference evidence="6" key="1">
    <citation type="journal article" date="2008" name="Nat. Genet.">
        <title>The Pristionchus pacificus genome provides a unique perspective on nematode lifestyle and parasitism.</title>
        <authorList>
            <person name="Dieterich C."/>
            <person name="Clifton S.W."/>
            <person name="Schuster L.N."/>
            <person name="Chinwalla A."/>
            <person name="Delehaunty K."/>
            <person name="Dinkelacker I."/>
            <person name="Fulton L."/>
            <person name="Fulton R."/>
            <person name="Godfrey J."/>
            <person name="Minx P."/>
            <person name="Mitreva M."/>
            <person name="Roeseler W."/>
            <person name="Tian H."/>
            <person name="Witte H."/>
            <person name="Yang S.P."/>
            <person name="Wilson R.K."/>
            <person name="Sommer R.J."/>
        </authorList>
    </citation>
    <scope>NUCLEOTIDE SEQUENCE [LARGE SCALE GENOMIC DNA]</scope>
    <source>
        <strain evidence="6">PS312</strain>
    </source>
</reference>
<dbReference type="Pfam" id="PF00178">
    <property type="entry name" value="Ets"/>
    <property type="match status" value="1"/>
</dbReference>
<dbReference type="Gene3D" id="1.10.10.10">
    <property type="entry name" value="Winged helix-like DNA-binding domain superfamily/Winged helix DNA-binding domain"/>
    <property type="match status" value="1"/>
</dbReference>
<dbReference type="InterPro" id="IPR046328">
    <property type="entry name" value="ETS_fam"/>
</dbReference>
<dbReference type="PROSITE" id="PS50061">
    <property type="entry name" value="ETS_DOMAIN_3"/>
    <property type="match status" value="1"/>
</dbReference>
<accession>A0A8R1UX98</accession>
<protein>
    <submittedName>
        <fullName evidence="5">ETS domain-containing protein</fullName>
    </submittedName>
</protein>
<dbReference type="SMART" id="SM00413">
    <property type="entry name" value="ETS"/>
    <property type="match status" value="1"/>
</dbReference>
<evidence type="ECO:0000256" key="2">
    <source>
        <dbReference type="ARBA" id="ARBA00023125"/>
    </source>
</evidence>
<dbReference type="GO" id="GO:0006357">
    <property type="term" value="P:regulation of transcription by RNA polymerase II"/>
    <property type="evidence" value="ECO:0000318"/>
    <property type="project" value="GO_Central"/>
</dbReference>
<evidence type="ECO:0000256" key="4">
    <source>
        <dbReference type="SAM" id="MobiDB-lite"/>
    </source>
</evidence>
<dbReference type="SUPFAM" id="SSF56672">
    <property type="entry name" value="DNA/RNA polymerases"/>
    <property type="match status" value="1"/>
</dbReference>
<feature type="region of interest" description="Disordered" evidence="4">
    <location>
        <begin position="36"/>
        <end position="72"/>
    </location>
</feature>
<sequence>MSIPLYPLFINTHFTPSDAEMKPNMAIYNPYQSSMKAEIKSSPRKSNTTTVSTRGSKPISTGRVTRKRSHKPTRVAEATIKEIVFKQKTCKAEIHPNEDYGVFDPSRTLYEDSTLSTHTNAGKQQFWYFILTLLMDSSKKDVISWTGNRTEFIISSITELMSLWSINQTLEKMIKKDTLLRNFRACYKRRVMIPVSAQKYRFAFITEPSIHIGMTQEELADFISMHSLNGPSTQIQRNMPAEDSIYPTPPSSASEYINSFNPLSPSTVPCSETVTASMPHYPVSNNFLNFHFAHRPPIHFLNFHFAHRPPIHFNNTDRPYESHWIPPTPIMPHFVDLRQVRTEAGHPPHFPVRVGIHQWSALSPLLFILILDSISRDIQMSAPLTVLYADDICFCTDTRRELEELAQKWTDRLSKFGLRINVAKTEYLECGAHSRYTVDFQSNAEDNGIKLATF</sequence>
<accession>A0A2A6CGA2</accession>
<dbReference type="EnsemblMetazoa" id="PPA39229.1">
    <property type="protein sequence ID" value="PPA39229.1"/>
    <property type="gene ID" value="WBGene00277598"/>
</dbReference>
<dbReference type="InterPro" id="IPR036388">
    <property type="entry name" value="WH-like_DNA-bd_sf"/>
</dbReference>
<dbReference type="PANTHER" id="PTHR11849">
    <property type="entry name" value="ETS"/>
    <property type="match status" value="1"/>
</dbReference>
<reference evidence="5" key="2">
    <citation type="submission" date="2022-06" db="UniProtKB">
        <authorList>
            <consortium name="EnsemblMetazoa"/>
        </authorList>
    </citation>
    <scope>IDENTIFICATION</scope>
    <source>
        <strain evidence="5">PS312</strain>
    </source>
</reference>
<gene>
    <name evidence="5" type="primary">WBGene00277598</name>
</gene>
<dbReference type="Proteomes" id="UP000005239">
    <property type="component" value="Unassembled WGS sequence"/>
</dbReference>
<organism evidence="5 6">
    <name type="scientific">Pristionchus pacificus</name>
    <name type="common">Parasitic nematode worm</name>
    <dbReference type="NCBI Taxonomy" id="54126"/>
    <lineage>
        <taxon>Eukaryota</taxon>
        <taxon>Metazoa</taxon>
        <taxon>Ecdysozoa</taxon>
        <taxon>Nematoda</taxon>
        <taxon>Chromadorea</taxon>
        <taxon>Rhabditida</taxon>
        <taxon>Rhabditina</taxon>
        <taxon>Diplogasteromorpha</taxon>
        <taxon>Diplogasteroidea</taxon>
        <taxon>Neodiplogasteridae</taxon>
        <taxon>Pristionchus</taxon>
    </lineage>
</organism>
<keyword evidence="2 3" id="KW-0238">DNA-binding</keyword>
<dbReference type="InterPro" id="IPR043128">
    <property type="entry name" value="Rev_trsase/Diguanyl_cyclase"/>
</dbReference>
<evidence type="ECO:0000313" key="6">
    <source>
        <dbReference type="Proteomes" id="UP000005239"/>
    </source>
</evidence>
<dbReference type="GO" id="GO:0005634">
    <property type="term" value="C:nucleus"/>
    <property type="evidence" value="ECO:0000318"/>
    <property type="project" value="GO_Central"/>
</dbReference>
<dbReference type="PANTHER" id="PTHR11849:SF282">
    <property type="entry name" value="ETV5-RELATED PROTEIN ETS96B"/>
    <property type="match status" value="1"/>
</dbReference>